<dbReference type="SUPFAM" id="SSF47592">
    <property type="entry name" value="SWIB/MDM2 domain"/>
    <property type="match status" value="1"/>
</dbReference>
<dbReference type="Pfam" id="PF02201">
    <property type="entry name" value="SWIB"/>
    <property type="match status" value="1"/>
</dbReference>
<dbReference type="Gene3D" id="1.10.245.10">
    <property type="entry name" value="SWIB/MDM2 domain"/>
    <property type="match status" value="1"/>
</dbReference>
<dbReference type="InterPro" id="IPR003121">
    <property type="entry name" value="SWIB_MDM2_domain"/>
</dbReference>
<name>A0A6G0XKP3_9STRA</name>
<dbReference type="AlphaFoldDB" id="A0A6G0XKP3"/>
<comment type="caution">
    <text evidence="2">The sequence shown here is derived from an EMBL/GenBank/DDBJ whole genome shotgun (WGS) entry which is preliminary data.</text>
</comment>
<evidence type="ECO:0000313" key="2">
    <source>
        <dbReference type="EMBL" id="KAF0740760.1"/>
    </source>
</evidence>
<organism evidence="2 3">
    <name type="scientific">Aphanomyces euteiches</name>
    <dbReference type="NCBI Taxonomy" id="100861"/>
    <lineage>
        <taxon>Eukaryota</taxon>
        <taxon>Sar</taxon>
        <taxon>Stramenopiles</taxon>
        <taxon>Oomycota</taxon>
        <taxon>Saprolegniomycetes</taxon>
        <taxon>Saprolegniales</taxon>
        <taxon>Verrucalvaceae</taxon>
        <taxon>Aphanomyces</taxon>
    </lineage>
</organism>
<evidence type="ECO:0000313" key="3">
    <source>
        <dbReference type="Proteomes" id="UP000481153"/>
    </source>
</evidence>
<keyword evidence="3" id="KW-1185">Reference proteome</keyword>
<dbReference type="PANTHER" id="PTHR13844">
    <property type="entry name" value="SWI/SNF-RELATED MATRIX-ASSOCIATED ACTIN-DEPENDENT REGULATOR OF CHROMATIN SUBFAMILY D"/>
    <property type="match status" value="1"/>
</dbReference>
<dbReference type="InterPro" id="IPR036885">
    <property type="entry name" value="SWIB_MDM2_dom_sf"/>
</dbReference>
<evidence type="ECO:0000259" key="1">
    <source>
        <dbReference type="PROSITE" id="PS51925"/>
    </source>
</evidence>
<dbReference type="PROSITE" id="PS51925">
    <property type="entry name" value="SWIB_MDM2"/>
    <property type="match status" value="1"/>
</dbReference>
<reference evidence="2 3" key="1">
    <citation type="submission" date="2019-07" db="EMBL/GenBank/DDBJ databases">
        <title>Genomics analysis of Aphanomyces spp. identifies a new class of oomycete effector associated with host adaptation.</title>
        <authorList>
            <person name="Gaulin E."/>
        </authorList>
    </citation>
    <scope>NUCLEOTIDE SEQUENCE [LARGE SCALE GENOMIC DNA]</scope>
    <source>
        <strain evidence="2 3">ATCC 201684</strain>
    </source>
</reference>
<proteinExistence type="predicted"/>
<dbReference type="VEuPathDB" id="FungiDB:AeMF1_011821"/>
<dbReference type="EMBL" id="VJMJ01000045">
    <property type="protein sequence ID" value="KAF0740760.1"/>
    <property type="molecule type" value="Genomic_DNA"/>
</dbReference>
<protein>
    <recommendedName>
        <fullName evidence="1">DM2 domain-containing protein</fullName>
    </recommendedName>
</protein>
<dbReference type="Proteomes" id="UP000481153">
    <property type="component" value="Unassembled WGS sequence"/>
</dbReference>
<accession>A0A6G0XKP3</accession>
<feature type="domain" description="DM2" evidence="1">
    <location>
        <begin position="170"/>
        <end position="256"/>
    </location>
</feature>
<gene>
    <name evidence="2" type="ORF">Ae201684_003891</name>
</gene>
<sequence length="397" mass="45077">MAESTTKRKAQVLRSDVESVDPERFESFKVMKALDAHVETTVQRHLRRLAMCTQATPKMIRKTLALSFHYSFDDTKNADNLQQCQDFGEWTFRVEGTVMNGPHPWPTSRKFSHFFNKAHIELDDRLFPGNTPIEWSSGKTTEGSDGFQITRPGKKGFSSHVIRLQLMRNQSPEMFVMSRDLYDAIGGYIKPNLGTDDGYSKADISIALWNYIKEKDLQKSNDSTIVVNDTTFQGIFECKEIPIHSIHSHLQKKLSPVGPLSVEFTLPLDPSQKGEVRLDTKQFTVDVLAEEALLNAQRTAMDNCIAHDKSISQESQDLEQRMADIVERINTHMESREWMKEFCKDPSVFMERVVASQETDEKVDLQLVGDGNEILMTSLDIVVASQKDSNSGTFARS</sequence>